<comment type="caution">
    <text evidence="2">The sequence shown here is derived from an EMBL/GenBank/DDBJ whole genome shotgun (WGS) entry which is preliminary data.</text>
</comment>
<evidence type="ECO:0000313" key="2">
    <source>
        <dbReference type="EMBL" id="KUM46055.1"/>
    </source>
</evidence>
<keyword evidence="2" id="KW-0496">Mitochondrion</keyword>
<keyword evidence="1" id="KW-0812">Transmembrane</keyword>
<protein>
    <submittedName>
        <fullName evidence="2">Uncharacterized protein</fullName>
    </submittedName>
</protein>
<accession>A0A117NFZ6</accession>
<evidence type="ECO:0000256" key="1">
    <source>
        <dbReference type="SAM" id="Phobius"/>
    </source>
</evidence>
<proteinExistence type="predicted"/>
<dbReference type="EMBL" id="LKAM01000014">
    <property type="protein sequence ID" value="KUM46055.1"/>
    <property type="molecule type" value="Genomic_DNA"/>
</dbReference>
<organism evidence="2">
    <name type="scientific">Picea glauca</name>
    <name type="common">White spruce</name>
    <name type="synonym">Pinus glauca</name>
    <dbReference type="NCBI Taxonomy" id="3330"/>
    <lineage>
        <taxon>Eukaryota</taxon>
        <taxon>Viridiplantae</taxon>
        <taxon>Streptophyta</taxon>
        <taxon>Embryophyta</taxon>
        <taxon>Tracheophyta</taxon>
        <taxon>Spermatophyta</taxon>
        <taxon>Pinopsida</taxon>
        <taxon>Pinidae</taxon>
        <taxon>Conifers I</taxon>
        <taxon>Pinales</taxon>
        <taxon>Pinaceae</taxon>
        <taxon>Picea</taxon>
    </lineage>
</organism>
<reference evidence="2" key="1">
    <citation type="journal article" date="2015" name="Genome Biol. Evol.">
        <title>Organellar Genomes of White Spruce (Picea glauca): Assembly and Annotation.</title>
        <authorList>
            <person name="Jackman S.D."/>
            <person name="Warren R.L."/>
            <person name="Gibb E.A."/>
            <person name="Vandervalk B.P."/>
            <person name="Mohamadi H."/>
            <person name="Chu J."/>
            <person name="Raymond A."/>
            <person name="Pleasance S."/>
            <person name="Coope R."/>
            <person name="Wildung M.R."/>
            <person name="Ritland C.E."/>
            <person name="Bousquet J."/>
            <person name="Jones S.J."/>
            <person name="Bohlmann J."/>
            <person name="Birol I."/>
        </authorList>
    </citation>
    <scope>NUCLEOTIDE SEQUENCE [LARGE SCALE GENOMIC DNA]</scope>
    <source>
        <tissue evidence="2">Flushing bud</tissue>
    </source>
</reference>
<dbReference type="AlphaFoldDB" id="A0A117NFZ6"/>
<keyword evidence="1" id="KW-0472">Membrane</keyword>
<name>A0A117NFZ6_PICGL</name>
<keyword evidence="1" id="KW-1133">Transmembrane helix</keyword>
<sequence>MGKQLNMLLPNSLWRISNWIWHCAWNGSNSICIWICFCGMIYRS</sequence>
<gene>
    <name evidence="2" type="ORF">ABT39_MTgene2158</name>
</gene>
<feature type="transmembrane region" description="Helical" evidence="1">
    <location>
        <begin position="19"/>
        <end position="42"/>
    </location>
</feature>
<geneLocation type="mitochondrion" evidence="2"/>